<evidence type="ECO:0000313" key="2">
    <source>
        <dbReference type="EMBL" id="MDN5213024.1"/>
    </source>
</evidence>
<keyword evidence="3" id="KW-1185">Reference proteome</keyword>
<sequence length="191" mass="22650">MFGSLLKDIQNKISISEDEIEKFRSYWNVIQLKKNDFLFRNGQVCKCDSYVVKGSLKAFYLNAQTGNEEILFFAIERWWATDLDSFANQTKSLYNIQALEDSILLQIDFQSFTKLLNEIPKMERYFRIILESYISAIQWRIISLNSFTAEERYKDFVSQYPKIIQRVPQYLIASYLGITPEFLSRIRAQDR</sequence>
<proteinExistence type="predicted"/>
<evidence type="ECO:0000313" key="3">
    <source>
        <dbReference type="Proteomes" id="UP001172083"/>
    </source>
</evidence>
<dbReference type="Gene3D" id="2.60.120.10">
    <property type="entry name" value="Jelly Rolls"/>
    <property type="match status" value="1"/>
</dbReference>
<evidence type="ECO:0000259" key="1">
    <source>
        <dbReference type="Pfam" id="PF00027"/>
    </source>
</evidence>
<feature type="domain" description="Cyclic nucleotide-binding" evidence="1">
    <location>
        <begin position="30"/>
        <end position="117"/>
    </location>
</feature>
<comment type="caution">
    <text evidence="2">The sequence shown here is derived from an EMBL/GenBank/DDBJ whole genome shotgun (WGS) entry which is preliminary data.</text>
</comment>
<dbReference type="EMBL" id="JAUJEB010000001">
    <property type="protein sequence ID" value="MDN5213024.1"/>
    <property type="molecule type" value="Genomic_DNA"/>
</dbReference>
<dbReference type="Proteomes" id="UP001172083">
    <property type="component" value="Unassembled WGS sequence"/>
</dbReference>
<dbReference type="SUPFAM" id="SSF51206">
    <property type="entry name" value="cAMP-binding domain-like"/>
    <property type="match status" value="1"/>
</dbReference>
<dbReference type="InterPro" id="IPR014710">
    <property type="entry name" value="RmlC-like_jellyroll"/>
</dbReference>
<dbReference type="Pfam" id="PF00027">
    <property type="entry name" value="cNMP_binding"/>
    <property type="match status" value="1"/>
</dbReference>
<reference evidence="2" key="1">
    <citation type="submission" date="2023-06" db="EMBL/GenBank/DDBJ databases">
        <title>Genomic of Agaribacillus aureum.</title>
        <authorList>
            <person name="Wang G."/>
        </authorList>
    </citation>
    <scope>NUCLEOTIDE SEQUENCE</scope>
    <source>
        <strain evidence="2">BMA12</strain>
    </source>
</reference>
<accession>A0ABT8L5K3</accession>
<dbReference type="InterPro" id="IPR000595">
    <property type="entry name" value="cNMP-bd_dom"/>
</dbReference>
<protein>
    <submittedName>
        <fullName evidence="2">Crp/Fnr family transcriptional regulator</fullName>
    </submittedName>
</protein>
<organism evidence="2 3">
    <name type="scientific">Agaribacillus aureus</name>
    <dbReference type="NCBI Taxonomy" id="3051825"/>
    <lineage>
        <taxon>Bacteria</taxon>
        <taxon>Pseudomonadati</taxon>
        <taxon>Bacteroidota</taxon>
        <taxon>Cytophagia</taxon>
        <taxon>Cytophagales</taxon>
        <taxon>Splendidivirgaceae</taxon>
        <taxon>Agaribacillus</taxon>
    </lineage>
</organism>
<name>A0ABT8L5K3_9BACT</name>
<dbReference type="RefSeq" id="WP_346758340.1">
    <property type="nucleotide sequence ID" value="NZ_JAUJEB010000001.1"/>
</dbReference>
<dbReference type="CDD" id="cd00038">
    <property type="entry name" value="CAP_ED"/>
    <property type="match status" value="1"/>
</dbReference>
<gene>
    <name evidence="2" type="ORF">QQ020_13235</name>
</gene>
<dbReference type="InterPro" id="IPR018490">
    <property type="entry name" value="cNMP-bd_dom_sf"/>
</dbReference>